<keyword evidence="4" id="KW-1185">Reference proteome</keyword>
<dbReference type="AlphaFoldDB" id="A0AAV5SLM4"/>
<feature type="chain" id="PRO_5043585365" description="G protein-coupled receptor" evidence="2">
    <location>
        <begin position="28"/>
        <end position="114"/>
    </location>
</feature>
<feature type="transmembrane region" description="Helical" evidence="1">
    <location>
        <begin position="51"/>
        <end position="72"/>
    </location>
</feature>
<organism evidence="3 4">
    <name type="scientific">Pristionchus entomophagus</name>
    <dbReference type="NCBI Taxonomy" id="358040"/>
    <lineage>
        <taxon>Eukaryota</taxon>
        <taxon>Metazoa</taxon>
        <taxon>Ecdysozoa</taxon>
        <taxon>Nematoda</taxon>
        <taxon>Chromadorea</taxon>
        <taxon>Rhabditida</taxon>
        <taxon>Rhabditina</taxon>
        <taxon>Diplogasteromorpha</taxon>
        <taxon>Diplogasteroidea</taxon>
        <taxon>Neodiplogasteridae</taxon>
        <taxon>Pristionchus</taxon>
    </lineage>
</organism>
<dbReference type="Proteomes" id="UP001432027">
    <property type="component" value="Unassembled WGS sequence"/>
</dbReference>
<comment type="caution">
    <text evidence="3">The sequence shown here is derived from an EMBL/GenBank/DDBJ whole genome shotgun (WGS) entry which is preliminary data.</text>
</comment>
<evidence type="ECO:0000313" key="3">
    <source>
        <dbReference type="EMBL" id="GMS83809.1"/>
    </source>
</evidence>
<evidence type="ECO:0000256" key="1">
    <source>
        <dbReference type="SAM" id="Phobius"/>
    </source>
</evidence>
<name>A0AAV5SLM4_9BILA</name>
<keyword evidence="1" id="KW-0472">Membrane</keyword>
<feature type="signal peptide" evidence="2">
    <location>
        <begin position="1"/>
        <end position="27"/>
    </location>
</feature>
<gene>
    <name evidence="3" type="ORF">PENTCL1PPCAC_5984</name>
</gene>
<evidence type="ECO:0000313" key="4">
    <source>
        <dbReference type="Proteomes" id="UP001432027"/>
    </source>
</evidence>
<proteinExistence type="predicted"/>
<protein>
    <recommendedName>
        <fullName evidence="5">G protein-coupled receptor</fullName>
    </recommendedName>
</protein>
<keyword evidence="2" id="KW-0732">Signal</keyword>
<evidence type="ECO:0000256" key="2">
    <source>
        <dbReference type="SAM" id="SignalP"/>
    </source>
</evidence>
<keyword evidence="1" id="KW-1133">Transmembrane helix</keyword>
<sequence>MGSRPHSHMDHPRFFLLLFSLFYCTYAVPISRHPDKVISLPGAPLLPQFNLFAGYLNGSSNALSVPIFYVYYTRNDSHEAYHGLTEKESIACYGIPALESFMNRIVFQMLVKLN</sequence>
<dbReference type="EMBL" id="BTSX01000002">
    <property type="protein sequence ID" value="GMS83809.1"/>
    <property type="molecule type" value="Genomic_DNA"/>
</dbReference>
<accession>A0AAV5SLM4</accession>
<keyword evidence="1" id="KW-0812">Transmembrane</keyword>
<reference evidence="3" key="1">
    <citation type="submission" date="2023-10" db="EMBL/GenBank/DDBJ databases">
        <title>Genome assembly of Pristionchus species.</title>
        <authorList>
            <person name="Yoshida K."/>
            <person name="Sommer R.J."/>
        </authorList>
    </citation>
    <scope>NUCLEOTIDE SEQUENCE</scope>
    <source>
        <strain evidence="3">RS0144</strain>
    </source>
</reference>
<evidence type="ECO:0008006" key="5">
    <source>
        <dbReference type="Google" id="ProtNLM"/>
    </source>
</evidence>